<protein>
    <recommendedName>
        <fullName evidence="1">Condensation domain-containing protein</fullName>
    </recommendedName>
</protein>
<dbReference type="SUPFAM" id="SSF52777">
    <property type="entry name" value="CoA-dependent acyltransferases"/>
    <property type="match status" value="2"/>
</dbReference>
<comment type="caution">
    <text evidence="2">The sequence shown here is derived from an EMBL/GenBank/DDBJ whole genome shotgun (WGS) entry which is preliminary data.</text>
</comment>
<dbReference type="PANTHER" id="PTHR45527">
    <property type="entry name" value="NONRIBOSOMAL PEPTIDE SYNTHETASE"/>
    <property type="match status" value="1"/>
</dbReference>
<feature type="domain" description="Condensation" evidence="1">
    <location>
        <begin position="40"/>
        <end position="357"/>
    </location>
</feature>
<dbReference type="EMBL" id="JACSQQ010000040">
    <property type="protein sequence ID" value="MBD7952121.1"/>
    <property type="molecule type" value="Genomic_DNA"/>
</dbReference>
<reference evidence="2 3" key="1">
    <citation type="submission" date="2020-08" db="EMBL/GenBank/DDBJ databases">
        <title>A Genomic Blueprint of the Chicken Gut Microbiome.</title>
        <authorList>
            <person name="Gilroy R."/>
            <person name="Ravi A."/>
            <person name="Getino M."/>
            <person name="Pursley I."/>
            <person name="Horton D.L."/>
            <person name="Alikhan N.-F."/>
            <person name="Baker D."/>
            <person name="Gharbi K."/>
            <person name="Hall N."/>
            <person name="Watson M."/>
            <person name="Adriaenssens E.M."/>
            <person name="Foster-Nyarko E."/>
            <person name="Jarju S."/>
            <person name="Secka A."/>
            <person name="Antonio M."/>
            <person name="Oren A."/>
            <person name="Chaudhuri R."/>
            <person name="La Ragione R.M."/>
            <person name="Hildebrand F."/>
            <person name="Pallen M.J."/>
        </authorList>
    </citation>
    <scope>NUCLEOTIDE SEQUENCE [LARGE SCALE GENOMIC DNA]</scope>
    <source>
        <strain evidence="2 3">Sa4CUA1</strain>
    </source>
</reference>
<gene>
    <name evidence="2" type="ORF">H9652_17090</name>
</gene>
<dbReference type="InterPro" id="IPR001242">
    <property type="entry name" value="Condensation_dom"/>
</dbReference>
<dbReference type="Proteomes" id="UP000641803">
    <property type="component" value="Unassembled WGS sequence"/>
</dbReference>
<dbReference type="RefSeq" id="WP_191797629.1">
    <property type="nucleotide sequence ID" value="NZ_JACSQQ010000040.1"/>
</dbReference>
<organism evidence="2 3">
    <name type="scientific">Oerskovia rustica</name>
    <dbReference type="NCBI Taxonomy" id="2762237"/>
    <lineage>
        <taxon>Bacteria</taxon>
        <taxon>Bacillati</taxon>
        <taxon>Actinomycetota</taxon>
        <taxon>Actinomycetes</taxon>
        <taxon>Micrococcales</taxon>
        <taxon>Cellulomonadaceae</taxon>
        <taxon>Oerskovia</taxon>
    </lineage>
</organism>
<dbReference type="Pfam" id="PF00668">
    <property type="entry name" value="Condensation"/>
    <property type="match status" value="1"/>
</dbReference>
<sequence length="454" mass="48813">MTHEVKTPPVARRLRTASFAGATSGVGPTTWGQTAIRRALAALAPHDDQFNIQWSSRLDEPVPVDVVLRVVGDLFWSHESLRTLLRERDGGYEQTVHADGEITVVEDVVALPGTADDPEDAAEEAAQRLRTELLADPFDYGDEWPARVGLVTSGGLVRHLVLAMSHTAVDGWGLPQLGTDLAALAQGASPAELVTSRSALQPLAEAADQASEGGRRRDEAARSRTIALMRSAPTVMFPATASPGYRQAVLRGRRTTSSLDRAVDRLGVSSSTILLAASCAAIAEAATRDDCVVQVMVNNRFVPGLAGAVSPVAMEGLLYVDGLDAPFDTVVRRVWKASMTAYRSAYYDKDRLLQDVALDPTARYDGTCWYNDRRGTGPDQAVRARPTRHHRLAWGDVPEKQGGATLVLHVLDAPGALDLSLIVDLARVDAAAAERILRATERNVLRAGGVLRGR</sequence>
<proteinExistence type="predicted"/>
<evidence type="ECO:0000259" key="1">
    <source>
        <dbReference type="Pfam" id="PF00668"/>
    </source>
</evidence>
<evidence type="ECO:0000313" key="3">
    <source>
        <dbReference type="Proteomes" id="UP000641803"/>
    </source>
</evidence>
<dbReference type="Gene3D" id="3.30.559.10">
    <property type="entry name" value="Chloramphenicol acetyltransferase-like domain"/>
    <property type="match status" value="1"/>
</dbReference>
<dbReference type="Gene3D" id="3.30.559.30">
    <property type="entry name" value="Nonribosomal peptide synthetase, condensation domain"/>
    <property type="match status" value="1"/>
</dbReference>
<keyword evidence="3" id="KW-1185">Reference proteome</keyword>
<evidence type="ECO:0000313" key="2">
    <source>
        <dbReference type="EMBL" id="MBD7952121.1"/>
    </source>
</evidence>
<dbReference type="PANTHER" id="PTHR45527:SF1">
    <property type="entry name" value="FATTY ACID SYNTHASE"/>
    <property type="match status" value="1"/>
</dbReference>
<name>A0ABR8RWG7_9CELL</name>
<dbReference type="InterPro" id="IPR023213">
    <property type="entry name" value="CAT-like_dom_sf"/>
</dbReference>
<accession>A0ABR8RWG7</accession>